<evidence type="ECO:0000259" key="5">
    <source>
        <dbReference type="PROSITE" id="PS51891"/>
    </source>
</evidence>
<protein>
    <submittedName>
        <fullName evidence="6">GFA family protein</fullName>
    </submittedName>
</protein>
<evidence type="ECO:0000256" key="2">
    <source>
        <dbReference type="ARBA" id="ARBA00022723"/>
    </source>
</evidence>
<dbReference type="Proteomes" id="UP000520156">
    <property type="component" value="Unassembled WGS sequence"/>
</dbReference>
<dbReference type="PANTHER" id="PTHR33337:SF40">
    <property type="entry name" value="CENP-V_GFA DOMAIN-CONTAINING PROTEIN-RELATED"/>
    <property type="match status" value="1"/>
</dbReference>
<organism evidence="6 7">
    <name type="scientific">Novosphingobium aerophilum</name>
    <dbReference type="NCBI Taxonomy" id="2839843"/>
    <lineage>
        <taxon>Bacteria</taxon>
        <taxon>Pseudomonadati</taxon>
        <taxon>Pseudomonadota</taxon>
        <taxon>Alphaproteobacteria</taxon>
        <taxon>Sphingomonadales</taxon>
        <taxon>Sphingomonadaceae</taxon>
        <taxon>Novosphingobium</taxon>
    </lineage>
</organism>
<evidence type="ECO:0000256" key="4">
    <source>
        <dbReference type="ARBA" id="ARBA00023239"/>
    </source>
</evidence>
<proteinExistence type="inferred from homology"/>
<comment type="similarity">
    <text evidence="1">Belongs to the Gfa family.</text>
</comment>
<dbReference type="InterPro" id="IPR011057">
    <property type="entry name" value="Mss4-like_sf"/>
</dbReference>
<dbReference type="Pfam" id="PF04828">
    <property type="entry name" value="GFA"/>
    <property type="match status" value="1"/>
</dbReference>
<keyword evidence="4" id="KW-0456">Lyase</keyword>
<dbReference type="Gene3D" id="3.90.1590.10">
    <property type="entry name" value="glutathione-dependent formaldehyde- activating enzyme (gfa)"/>
    <property type="match status" value="1"/>
</dbReference>
<evidence type="ECO:0000256" key="1">
    <source>
        <dbReference type="ARBA" id="ARBA00005495"/>
    </source>
</evidence>
<evidence type="ECO:0000313" key="6">
    <source>
        <dbReference type="EMBL" id="MBC2653030.1"/>
    </source>
</evidence>
<accession>A0A7X1KD67</accession>
<evidence type="ECO:0000313" key="7">
    <source>
        <dbReference type="Proteomes" id="UP000520156"/>
    </source>
</evidence>
<dbReference type="SUPFAM" id="SSF51316">
    <property type="entry name" value="Mss4-like"/>
    <property type="match status" value="1"/>
</dbReference>
<name>A0A7X1KD67_9SPHN</name>
<dbReference type="GO" id="GO:0046872">
    <property type="term" value="F:metal ion binding"/>
    <property type="evidence" value="ECO:0007669"/>
    <property type="project" value="UniProtKB-KW"/>
</dbReference>
<dbReference type="EMBL" id="JACLAU010000032">
    <property type="protein sequence ID" value="MBC2653030.1"/>
    <property type="molecule type" value="Genomic_DNA"/>
</dbReference>
<dbReference type="PROSITE" id="PS51891">
    <property type="entry name" value="CENP_V_GFA"/>
    <property type="match status" value="1"/>
</dbReference>
<keyword evidence="7" id="KW-1185">Reference proteome</keyword>
<dbReference type="PANTHER" id="PTHR33337">
    <property type="entry name" value="GFA DOMAIN-CONTAINING PROTEIN"/>
    <property type="match status" value="1"/>
</dbReference>
<sequence>MVSEGGCLCGAIRYQVEGAPDRAGICHCADCRRASGAPLIAWAVYPRERFAITAGIPRAYNSSPDTFRHFCPDCGTGLYYVNEAVLPGLIDIQVGSLDDPEAVPPTAQIQTAERIGWVERLHHLQSFPRWPE</sequence>
<gene>
    <name evidence="6" type="ORF">H7F49_15135</name>
</gene>
<reference evidence="6 7" key="1">
    <citation type="submission" date="2020-08" db="EMBL/GenBank/DDBJ databases">
        <title>The genome sequence of Novosphingobium flavum 4Y4.</title>
        <authorList>
            <person name="Liu Y."/>
        </authorList>
    </citation>
    <scope>NUCLEOTIDE SEQUENCE [LARGE SCALE GENOMIC DNA]</scope>
    <source>
        <strain evidence="6 7">4Y4</strain>
    </source>
</reference>
<evidence type="ECO:0000256" key="3">
    <source>
        <dbReference type="ARBA" id="ARBA00022833"/>
    </source>
</evidence>
<feature type="domain" description="CENP-V/GFA" evidence="5">
    <location>
        <begin position="3"/>
        <end position="118"/>
    </location>
</feature>
<dbReference type="InterPro" id="IPR006913">
    <property type="entry name" value="CENP-V/GFA"/>
</dbReference>
<keyword evidence="3" id="KW-0862">Zinc</keyword>
<comment type="caution">
    <text evidence="6">The sequence shown here is derived from an EMBL/GenBank/DDBJ whole genome shotgun (WGS) entry which is preliminary data.</text>
</comment>
<keyword evidence="2" id="KW-0479">Metal-binding</keyword>
<dbReference type="GO" id="GO:0016846">
    <property type="term" value="F:carbon-sulfur lyase activity"/>
    <property type="evidence" value="ECO:0007669"/>
    <property type="project" value="InterPro"/>
</dbReference>
<dbReference type="AlphaFoldDB" id="A0A7X1KD67"/>